<dbReference type="PANTHER" id="PTHR43498">
    <property type="entry name" value="FERREDOXIN:COB-COM HETERODISULFIDE REDUCTASE SUBUNIT A"/>
    <property type="match status" value="1"/>
</dbReference>
<comment type="caution">
    <text evidence="7">The sequence shown here is derived from an EMBL/GenBank/DDBJ whole genome shotgun (WGS) entry which is preliminary data.</text>
</comment>
<evidence type="ECO:0000256" key="2">
    <source>
        <dbReference type="ARBA" id="ARBA00022723"/>
    </source>
</evidence>
<evidence type="ECO:0000313" key="7">
    <source>
        <dbReference type="EMBL" id="TFV51287.1"/>
    </source>
</evidence>
<evidence type="ECO:0000313" key="8">
    <source>
        <dbReference type="Proteomes" id="UP000297966"/>
    </source>
</evidence>
<evidence type="ECO:0000256" key="4">
    <source>
        <dbReference type="ARBA" id="ARBA00023004"/>
    </source>
</evidence>
<dbReference type="AlphaFoldDB" id="A0A4Y9M8C5"/>
<keyword evidence="3" id="KW-0560">Oxidoreductase</keyword>
<name>A0A4Y9M8C5_9BRAD</name>
<organism evidence="7 8">
    <name type="scientific">Bradyrhizobium niftali</name>
    <dbReference type="NCBI Taxonomy" id="2560055"/>
    <lineage>
        <taxon>Bacteria</taxon>
        <taxon>Pseudomonadati</taxon>
        <taxon>Pseudomonadota</taxon>
        <taxon>Alphaproteobacteria</taxon>
        <taxon>Hyphomicrobiales</taxon>
        <taxon>Nitrobacteraceae</taxon>
        <taxon>Bradyrhizobium</taxon>
    </lineage>
</organism>
<protein>
    <submittedName>
        <fullName evidence="7">FAD-dependent oxidoreductase</fullName>
    </submittedName>
</protein>
<feature type="compositionally biased region" description="Polar residues" evidence="6">
    <location>
        <begin position="441"/>
        <end position="457"/>
    </location>
</feature>
<evidence type="ECO:0000256" key="1">
    <source>
        <dbReference type="ARBA" id="ARBA00022485"/>
    </source>
</evidence>
<evidence type="ECO:0000256" key="3">
    <source>
        <dbReference type="ARBA" id="ARBA00023002"/>
    </source>
</evidence>
<feature type="region of interest" description="Disordered" evidence="6">
    <location>
        <begin position="436"/>
        <end position="457"/>
    </location>
</feature>
<keyword evidence="5" id="KW-0411">Iron-sulfur</keyword>
<evidence type="ECO:0000256" key="6">
    <source>
        <dbReference type="SAM" id="MobiDB-lite"/>
    </source>
</evidence>
<reference evidence="7 8" key="1">
    <citation type="submission" date="2019-03" db="EMBL/GenBank/DDBJ databases">
        <title>Bradyrhizobium diversity isolated from nodules of Chamaecrista fasciculata.</title>
        <authorList>
            <person name="Klepa M.S."/>
            <person name="Urquiaga M.O."/>
            <person name="Hungria M."/>
            <person name="Delamuta J.R."/>
        </authorList>
    </citation>
    <scope>NUCLEOTIDE SEQUENCE [LARGE SCALE GENOMIC DNA]</scope>
    <source>
        <strain evidence="7 8">CNPSo 3448</strain>
    </source>
</reference>
<dbReference type="Gene3D" id="3.50.50.60">
    <property type="entry name" value="FAD/NAD(P)-binding domain"/>
    <property type="match status" value="1"/>
</dbReference>
<dbReference type="Proteomes" id="UP000297966">
    <property type="component" value="Unassembled WGS sequence"/>
</dbReference>
<dbReference type="EMBL" id="SPQT01000001">
    <property type="protein sequence ID" value="TFV51287.1"/>
    <property type="molecule type" value="Genomic_DNA"/>
</dbReference>
<dbReference type="PRINTS" id="PR00419">
    <property type="entry name" value="ADXRDTASE"/>
</dbReference>
<dbReference type="GO" id="GO:0016491">
    <property type="term" value="F:oxidoreductase activity"/>
    <property type="evidence" value="ECO:0007669"/>
    <property type="project" value="UniProtKB-KW"/>
</dbReference>
<dbReference type="Pfam" id="PF12831">
    <property type="entry name" value="FAD_oxidored"/>
    <property type="match status" value="2"/>
</dbReference>
<keyword evidence="1" id="KW-0004">4Fe-4S</keyword>
<dbReference type="PANTHER" id="PTHR43498:SF1">
    <property type="entry name" value="COB--COM HETERODISULFIDE REDUCTASE IRON-SULFUR SUBUNIT A"/>
    <property type="match status" value="1"/>
</dbReference>
<dbReference type="SUPFAM" id="SSF51905">
    <property type="entry name" value="FAD/NAD(P)-binding domain"/>
    <property type="match status" value="1"/>
</dbReference>
<dbReference type="GO" id="GO:0051539">
    <property type="term" value="F:4 iron, 4 sulfur cluster binding"/>
    <property type="evidence" value="ECO:0007669"/>
    <property type="project" value="UniProtKB-KW"/>
</dbReference>
<gene>
    <name evidence="7" type="ORF">E4K65_04265</name>
</gene>
<evidence type="ECO:0000256" key="5">
    <source>
        <dbReference type="ARBA" id="ARBA00023014"/>
    </source>
</evidence>
<keyword evidence="8" id="KW-1185">Reference proteome</keyword>
<keyword evidence="4" id="KW-0408">Iron</keyword>
<dbReference type="GO" id="GO:0046872">
    <property type="term" value="F:metal ion binding"/>
    <property type="evidence" value="ECO:0007669"/>
    <property type="project" value="UniProtKB-KW"/>
</dbReference>
<accession>A0A4Y9M8C5</accession>
<dbReference type="InterPro" id="IPR036188">
    <property type="entry name" value="FAD/NAD-bd_sf"/>
</dbReference>
<dbReference type="RefSeq" id="WP_135173029.1">
    <property type="nucleotide sequence ID" value="NZ_SPQT01000001.1"/>
</dbReference>
<dbReference type="OrthoDB" id="9777740at2"/>
<proteinExistence type="predicted"/>
<dbReference type="InterPro" id="IPR039650">
    <property type="entry name" value="HdrA-like"/>
</dbReference>
<sequence>MSDSVDLHLAADRSATIASRADVVVVGGGPAGVCAAVAAARQGASVVLLERYSYLGGLASGGMVLVLDDMCSGSEITVMGLCAEYIDRMQREGLAVVPPQHERTATPEHYRKWARWGLFDLYARTKPPPVCYAATFDPDSWKRVSTEMVREAGVETRLHSWFSRAIVEDDRIRGVVCETKSGRQAIMGDVVIDASGDLDVLASAGAPFAHEQYLVTNVFRLGGVDTEEADRFQQEEPEAFARIDGQARKIIGGSWEFWWLKTPLPGIVWCNCPHLTGIDGLDVTDMTRAEYETRRRADQLVEYVKQNLPGFQKCFVVDFAPQLGVRQTRLLQGEYVVTKEDITNRRWFADSVARGRDYFTPYRALQPKGLVNALAAGRHYSATSTAQKISREIPPCMAMGEAAGVAASMALESEANVKNVDIERLRRRLRELGAIPGDKPTASTAASELNNKFDLQT</sequence>
<keyword evidence="2" id="KW-0479">Metal-binding</keyword>